<dbReference type="SMART" id="SM00471">
    <property type="entry name" value="HDc"/>
    <property type="match status" value="1"/>
</dbReference>
<protein>
    <recommendedName>
        <fullName evidence="5 6">Ribonuclease Y</fullName>
        <shortName evidence="5">RNase Y</shortName>
        <ecNumber evidence="5 6">3.1.-.-</ecNumber>
    </recommendedName>
</protein>
<keyword evidence="7" id="KW-0175">Coiled coil</keyword>
<reference evidence="10" key="1">
    <citation type="submission" date="2021-01" db="EMBL/GenBank/DDBJ databases">
        <title>YIM 132084 draft genome.</title>
        <authorList>
            <person name="An D."/>
        </authorList>
    </citation>
    <scope>NUCLEOTIDE SEQUENCE</scope>
    <source>
        <strain evidence="10">YIM 132084</strain>
    </source>
</reference>
<dbReference type="PROSITE" id="PS51831">
    <property type="entry name" value="HD"/>
    <property type="match status" value="1"/>
</dbReference>
<sequence length="592" mass="64889">MTRTATSTTVVDVSGSAPGGAPGRPSVPDPSAVPVTRPSLTAPAPAGESVALVPVGSATGAVPDPVRRAAERLRQDAEEEARQVLDAARAQVARLRAGLDEERQALRAEVEQSLAQERSALDRTQTRLRESGAALSEQQTALAAQQQALADQQRSVLAERTRITADREQMAGLRTDLERRMRDLTEENRRVQQQWDEVTARVEELDRRSEAVERELSRVSGLSTQQARTELLARQARELRRELALDARRLEQEAQATAQQRARAIVADAIQRVASDQTAQTVVTVMPLPSDDLKGRIIGREGRNIRAFETVTGVNVIIDDTPEAVLLSCFDPVRREIGRITLQLLVDDGRIHPHRIEEAYERAKDEVDVLCRRAAEDAVVDADVAPLHPELMSLIGHLKYRVSYGQNVLGHLVECAHIARAMALELGIDPEIAARGAFLHDIGKALTHEAQGSHAIVGAELARRYGESEAVAHCIEAHHDEVQPSTVEAVLTQAADACSGGRPGARRESLESYVQRLERIEAIAAAKKGVEKVFAMQAGREVRVMVKPEVVDDLETHVLAREVAKQIEEELTYPGQVRVTVIRESRATEIAR</sequence>
<dbReference type="Pfam" id="PF01966">
    <property type="entry name" value="HD"/>
    <property type="match status" value="1"/>
</dbReference>
<dbReference type="PANTHER" id="PTHR12826">
    <property type="entry name" value="RIBONUCLEASE Y"/>
    <property type="match status" value="1"/>
</dbReference>
<feature type="domain" description="HD" evidence="9">
    <location>
        <begin position="408"/>
        <end position="501"/>
    </location>
</feature>
<dbReference type="Gene3D" id="1.10.3210.10">
    <property type="entry name" value="Hypothetical protein af1432"/>
    <property type="match status" value="1"/>
</dbReference>
<dbReference type="InterPro" id="IPR017705">
    <property type="entry name" value="Ribonuclease_Y"/>
</dbReference>
<gene>
    <name evidence="5 10" type="primary">rny</name>
    <name evidence="10" type="ORF">JL106_18140</name>
</gene>
<dbReference type="Proteomes" id="UP000663792">
    <property type="component" value="Unassembled WGS sequence"/>
</dbReference>
<dbReference type="SUPFAM" id="SSF54791">
    <property type="entry name" value="Eukaryotic type KH-domain (KH-domain type I)"/>
    <property type="match status" value="1"/>
</dbReference>
<accession>A0A939C0G5</accession>
<dbReference type="EMBL" id="JAERWK010000025">
    <property type="protein sequence ID" value="MBM9469210.1"/>
    <property type="molecule type" value="Genomic_DNA"/>
</dbReference>
<dbReference type="NCBIfam" id="TIGR00277">
    <property type="entry name" value="HDIG"/>
    <property type="match status" value="1"/>
</dbReference>
<keyword evidence="3 5" id="KW-0378">Hydrolase</keyword>
<evidence type="ECO:0000256" key="2">
    <source>
        <dbReference type="ARBA" id="ARBA00022759"/>
    </source>
</evidence>
<evidence type="ECO:0000256" key="5">
    <source>
        <dbReference type="HAMAP-Rule" id="MF_00335"/>
    </source>
</evidence>
<proteinExistence type="inferred from homology"/>
<dbReference type="PROSITE" id="PS50084">
    <property type="entry name" value="KH_TYPE_1"/>
    <property type="match status" value="1"/>
</dbReference>
<evidence type="ECO:0000256" key="7">
    <source>
        <dbReference type="SAM" id="Coils"/>
    </source>
</evidence>
<dbReference type="NCBIfam" id="TIGR03319">
    <property type="entry name" value="RNase_Y"/>
    <property type="match status" value="1"/>
</dbReference>
<feature type="region of interest" description="Disordered" evidence="8">
    <location>
        <begin position="1"/>
        <end position="44"/>
    </location>
</feature>
<keyword evidence="11" id="KW-1185">Reference proteome</keyword>
<dbReference type="InterPro" id="IPR036612">
    <property type="entry name" value="KH_dom_type_1_sf"/>
</dbReference>
<keyword evidence="4 5" id="KW-0694">RNA-binding</keyword>
<dbReference type="Pfam" id="PF12072">
    <property type="entry name" value="RNase_Y_N"/>
    <property type="match status" value="1"/>
</dbReference>
<dbReference type="InterPro" id="IPR004087">
    <property type="entry name" value="KH_dom"/>
</dbReference>
<evidence type="ECO:0000256" key="6">
    <source>
        <dbReference type="NCBIfam" id="TIGR03319"/>
    </source>
</evidence>
<dbReference type="AlphaFoldDB" id="A0A939C0G5"/>
<dbReference type="GO" id="GO:0005886">
    <property type="term" value="C:plasma membrane"/>
    <property type="evidence" value="ECO:0007669"/>
    <property type="project" value="UniProtKB-UniRule"/>
</dbReference>
<dbReference type="GO" id="GO:0004521">
    <property type="term" value="F:RNA endonuclease activity"/>
    <property type="evidence" value="ECO:0007669"/>
    <property type="project" value="UniProtKB-UniRule"/>
</dbReference>
<dbReference type="InterPro" id="IPR004088">
    <property type="entry name" value="KH_dom_type_1"/>
</dbReference>
<evidence type="ECO:0000313" key="11">
    <source>
        <dbReference type="Proteomes" id="UP000663792"/>
    </source>
</evidence>
<evidence type="ECO:0000259" key="9">
    <source>
        <dbReference type="PROSITE" id="PS51831"/>
    </source>
</evidence>
<dbReference type="CDD" id="cd00077">
    <property type="entry name" value="HDc"/>
    <property type="match status" value="1"/>
</dbReference>
<dbReference type="GO" id="GO:0003723">
    <property type="term" value="F:RNA binding"/>
    <property type="evidence" value="ECO:0007669"/>
    <property type="project" value="UniProtKB-UniRule"/>
</dbReference>
<evidence type="ECO:0000313" key="10">
    <source>
        <dbReference type="EMBL" id="MBM9469210.1"/>
    </source>
</evidence>
<dbReference type="GO" id="GO:0006402">
    <property type="term" value="P:mRNA catabolic process"/>
    <property type="evidence" value="ECO:0007669"/>
    <property type="project" value="UniProtKB-UniRule"/>
</dbReference>
<evidence type="ECO:0000256" key="8">
    <source>
        <dbReference type="SAM" id="MobiDB-lite"/>
    </source>
</evidence>
<dbReference type="InterPro" id="IPR022711">
    <property type="entry name" value="RNase_Y_N"/>
</dbReference>
<dbReference type="HAMAP" id="MF_00335">
    <property type="entry name" value="RNase_Y"/>
    <property type="match status" value="1"/>
</dbReference>
<evidence type="ECO:0000256" key="4">
    <source>
        <dbReference type="ARBA" id="ARBA00022884"/>
    </source>
</evidence>
<dbReference type="InterPro" id="IPR006674">
    <property type="entry name" value="HD_domain"/>
</dbReference>
<dbReference type="Gene3D" id="3.30.310.210">
    <property type="match status" value="1"/>
</dbReference>
<dbReference type="SUPFAM" id="SSF109604">
    <property type="entry name" value="HD-domain/PDEase-like"/>
    <property type="match status" value="1"/>
</dbReference>
<comment type="caution">
    <text evidence="10">The sequence shown here is derived from an EMBL/GenBank/DDBJ whole genome shotgun (WGS) entry which is preliminary data.</text>
</comment>
<evidence type="ECO:0000256" key="1">
    <source>
        <dbReference type="ARBA" id="ARBA00022722"/>
    </source>
</evidence>
<dbReference type="InterPro" id="IPR006675">
    <property type="entry name" value="HDIG_dom"/>
</dbReference>
<feature type="compositionally biased region" description="Polar residues" evidence="8">
    <location>
        <begin position="1"/>
        <end position="11"/>
    </location>
</feature>
<evidence type="ECO:0000256" key="3">
    <source>
        <dbReference type="ARBA" id="ARBA00022801"/>
    </source>
</evidence>
<dbReference type="CDD" id="cd22431">
    <property type="entry name" value="KH-I_RNaseY"/>
    <property type="match status" value="1"/>
</dbReference>
<feature type="coiled-coil region" evidence="7">
    <location>
        <begin position="167"/>
        <end position="260"/>
    </location>
</feature>
<dbReference type="PANTHER" id="PTHR12826:SF15">
    <property type="entry name" value="RIBONUCLEASE Y"/>
    <property type="match status" value="1"/>
</dbReference>
<dbReference type="EC" id="3.1.-.-" evidence="5 6"/>
<comment type="function">
    <text evidence="5">Endoribonuclease that initiates mRNA decay.</text>
</comment>
<organism evidence="10 11">
    <name type="scientific">Nakamurella leprariae</name>
    <dbReference type="NCBI Taxonomy" id="2803911"/>
    <lineage>
        <taxon>Bacteria</taxon>
        <taxon>Bacillati</taxon>
        <taxon>Actinomycetota</taxon>
        <taxon>Actinomycetes</taxon>
        <taxon>Nakamurellales</taxon>
        <taxon>Nakamurellaceae</taxon>
        <taxon>Nakamurella</taxon>
    </lineage>
</organism>
<comment type="similarity">
    <text evidence="5">Belongs to the RNase Y family.</text>
</comment>
<feature type="coiled-coil region" evidence="7">
    <location>
        <begin position="67"/>
        <end position="127"/>
    </location>
</feature>
<dbReference type="Pfam" id="PF00013">
    <property type="entry name" value="KH_1"/>
    <property type="match status" value="1"/>
</dbReference>
<keyword evidence="2 5" id="KW-0255">Endonuclease</keyword>
<dbReference type="GO" id="GO:0016787">
    <property type="term" value="F:hydrolase activity"/>
    <property type="evidence" value="ECO:0007669"/>
    <property type="project" value="UniProtKB-KW"/>
</dbReference>
<keyword evidence="1 5" id="KW-0540">Nuclease</keyword>
<dbReference type="InterPro" id="IPR003607">
    <property type="entry name" value="HD/PDEase_dom"/>
</dbReference>
<dbReference type="SMART" id="SM00322">
    <property type="entry name" value="KH"/>
    <property type="match status" value="1"/>
</dbReference>
<name>A0A939C0G5_9ACTN</name>